<comment type="caution">
    <text evidence="6">The sequence shown here is derived from an EMBL/GenBank/DDBJ whole genome shotgun (WGS) entry which is preliminary data.</text>
</comment>
<sequence>MTTHVAASDMHLRMGNPTTPSSWRARLSMEKRDAIQKNIMHVLIQLKPNAPSAVVQKLPSMSKRLEESLLLMARSEDEYLNDATLQQRIMDLQQKNASKLLKRPSPSASQRGPRLTDDQRKKFFVYLQAWRNKTVQDEGIGPWDIMPTHILAQVATVVPTDFHQLEQACGVDPKWIEKYGESFMRHIEHCLKHLQAKTRTSEQEPEEKRLKVSKPSPASPSKASRVTPIAPAKPVAAPAPTPPLFTNLPTPSYIVANVSPSPMYDNEGSVHGLTSILRPQSTAKGAAALLPRLNDSVLPTVEAYEEELNRLRMMLTRSQQENAVLSAEVQYLRQRLRQSNDAAAAAAACEALVACQTANVKEKKR</sequence>
<feature type="domain" description="HRDC" evidence="5">
    <location>
        <begin position="117"/>
        <end position="197"/>
    </location>
</feature>
<feature type="compositionally biased region" description="Basic and acidic residues" evidence="4">
    <location>
        <begin position="199"/>
        <end position="210"/>
    </location>
</feature>
<dbReference type="InterPro" id="IPR036546">
    <property type="entry name" value="MED15_KIX"/>
</dbReference>
<dbReference type="GO" id="GO:0003676">
    <property type="term" value="F:nucleic acid binding"/>
    <property type="evidence" value="ECO:0007669"/>
    <property type="project" value="InterPro"/>
</dbReference>
<reference evidence="6 7" key="1">
    <citation type="submission" date="2019-07" db="EMBL/GenBank/DDBJ databases">
        <title>Genomics analysis of Aphanomyces spp. identifies a new class of oomycete effector associated with host adaptation.</title>
        <authorList>
            <person name="Gaulin E."/>
        </authorList>
    </citation>
    <scope>NUCLEOTIDE SEQUENCE [LARGE SCALE GENOMIC DNA]</scope>
    <source>
        <strain evidence="6 7">ATCC 201684</strain>
    </source>
</reference>
<evidence type="ECO:0000256" key="4">
    <source>
        <dbReference type="SAM" id="MobiDB-lite"/>
    </source>
</evidence>
<dbReference type="GO" id="GO:0003712">
    <property type="term" value="F:transcription coregulator activity"/>
    <property type="evidence" value="ECO:0007669"/>
    <property type="project" value="InterPro"/>
</dbReference>
<dbReference type="EMBL" id="VJMJ01000109">
    <property type="protein sequence ID" value="KAF0734651.1"/>
    <property type="molecule type" value="Genomic_DNA"/>
</dbReference>
<dbReference type="SUPFAM" id="SSF47819">
    <property type="entry name" value="HRDC-like"/>
    <property type="match status" value="1"/>
</dbReference>
<dbReference type="InterPro" id="IPR010997">
    <property type="entry name" value="HRDC-like_sf"/>
</dbReference>
<comment type="subcellular location">
    <subcellularLocation>
        <location evidence="1">Nucleus</location>
    </subcellularLocation>
</comment>
<dbReference type="GO" id="GO:0006355">
    <property type="term" value="P:regulation of DNA-templated transcription"/>
    <property type="evidence" value="ECO:0007669"/>
    <property type="project" value="InterPro"/>
</dbReference>
<dbReference type="GO" id="GO:0005634">
    <property type="term" value="C:nucleus"/>
    <property type="evidence" value="ECO:0007669"/>
    <property type="project" value="UniProtKB-SubCell"/>
</dbReference>
<evidence type="ECO:0000259" key="5">
    <source>
        <dbReference type="PROSITE" id="PS50967"/>
    </source>
</evidence>
<evidence type="ECO:0000256" key="2">
    <source>
        <dbReference type="ARBA" id="ARBA00023242"/>
    </source>
</evidence>
<dbReference type="InterPro" id="IPR036529">
    <property type="entry name" value="KIX_dom_sf"/>
</dbReference>
<feature type="coiled-coil region" evidence="3">
    <location>
        <begin position="301"/>
        <end position="328"/>
    </location>
</feature>
<dbReference type="Pfam" id="PF00570">
    <property type="entry name" value="HRDC"/>
    <property type="match status" value="1"/>
</dbReference>
<protein>
    <recommendedName>
        <fullName evidence="5">HRDC domain-containing protein</fullName>
    </recommendedName>
</protein>
<organism evidence="6 7">
    <name type="scientific">Aphanomyces euteiches</name>
    <dbReference type="NCBI Taxonomy" id="100861"/>
    <lineage>
        <taxon>Eukaryota</taxon>
        <taxon>Sar</taxon>
        <taxon>Stramenopiles</taxon>
        <taxon>Oomycota</taxon>
        <taxon>Saprolegniomycetes</taxon>
        <taxon>Saprolegniales</taxon>
        <taxon>Verrucalvaceae</taxon>
        <taxon>Aphanomyces</taxon>
    </lineage>
</organism>
<dbReference type="VEuPathDB" id="FungiDB:AeMF1_005137"/>
<evidence type="ECO:0000256" key="1">
    <source>
        <dbReference type="ARBA" id="ARBA00004123"/>
    </source>
</evidence>
<dbReference type="GO" id="GO:0000166">
    <property type="term" value="F:nucleotide binding"/>
    <property type="evidence" value="ECO:0007669"/>
    <property type="project" value="InterPro"/>
</dbReference>
<dbReference type="InterPro" id="IPR002121">
    <property type="entry name" value="HRDC_dom"/>
</dbReference>
<dbReference type="Gene3D" id="1.10.150.80">
    <property type="entry name" value="HRDC domain"/>
    <property type="match status" value="1"/>
</dbReference>
<accession>A0A6G0X405</accession>
<feature type="region of interest" description="Disordered" evidence="4">
    <location>
        <begin position="196"/>
        <end position="237"/>
    </location>
</feature>
<keyword evidence="7" id="KW-1185">Reference proteome</keyword>
<evidence type="ECO:0000313" key="7">
    <source>
        <dbReference type="Proteomes" id="UP000481153"/>
    </source>
</evidence>
<keyword evidence="3" id="KW-0175">Coiled coil</keyword>
<dbReference type="Proteomes" id="UP000481153">
    <property type="component" value="Unassembled WGS sequence"/>
</dbReference>
<feature type="region of interest" description="Disordered" evidence="4">
    <location>
        <begin position="1"/>
        <end position="22"/>
    </location>
</feature>
<dbReference type="PROSITE" id="PS50967">
    <property type="entry name" value="HRDC"/>
    <property type="match status" value="1"/>
</dbReference>
<name>A0A6G0X405_9STRA</name>
<evidence type="ECO:0000313" key="6">
    <source>
        <dbReference type="EMBL" id="KAF0734651.1"/>
    </source>
</evidence>
<gene>
    <name evidence="6" type="ORF">Ae201684_008723</name>
</gene>
<dbReference type="AlphaFoldDB" id="A0A6G0X405"/>
<dbReference type="InterPro" id="IPR044876">
    <property type="entry name" value="HRDC_dom_sf"/>
</dbReference>
<feature type="compositionally biased region" description="Low complexity" evidence="4">
    <location>
        <begin position="213"/>
        <end position="236"/>
    </location>
</feature>
<proteinExistence type="predicted"/>
<evidence type="ECO:0000256" key="3">
    <source>
        <dbReference type="SAM" id="Coils"/>
    </source>
</evidence>
<dbReference type="Gene3D" id="1.10.246.20">
    <property type="entry name" value="Coactivator CBP, KIX domain"/>
    <property type="match status" value="1"/>
</dbReference>
<keyword evidence="2" id="KW-0539">Nucleus</keyword>
<dbReference type="Pfam" id="PF16987">
    <property type="entry name" value="KIX_2"/>
    <property type="match status" value="1"/>
</dbReference>